<dbReference type="GO" id="GO:0097602">
    <property type="term" value="F:cullin family protein binding"/>
    <property type="evidence" value="ECO:0007669"/>
    <property type="project" value="TreeGrafter"/>
</dbReference>
<feature type="compositionally biased region" description="Basic and acidic residues" evidence="2">
    <location>
        <begin position="475"/>
        <end position="484"/>
    </location>
</feature>
<dbReference type="Gene3D" id="1.10.238.10">
    <property type="entry name" value="EF-hand"/>
    <property type="match status" value="1"/>
</dbReference>
<comment type="function">
    <text evidence="1">Neddylation of cullins play an essential role in the regulation of SCF-type complexes activity.</text>
</comment>
<gene>
    <name evidence="5" type="ORF">F2Q68_00042291</name>
</gene>
<evidence type="ECO:0000256" key="3">
    <source>
        <dbReference type="SAM" id="Phobius"/>
    </source>
</evidence>
<evidence type="ECO:0000259" key="4">
    <source>
        <dbReference type="PROSITE" id="PS51229"/>
    </source>
</evidence>
<feature type="compositionally biased region" description="Basic and acidic residues" evidence="2">
    <location>
        <begin position="632"/>
        <end position="690"/>
    </location>
</feature>
<dbReference type="EMBL" id="QGKW02000007">
    <property type="protein sequence ID" value="KAF2619346.1"/>
    <property type="molecule type" value="Genomic_DNA"/>
</dbReference>
<feature type="non-terminal residue" evidence="5">
    <location>
        <position position="807"/>
    </location>
</feature>
<dbReference type="GO" id="GO:0032182">
    <property type="term" value="F:ubiquitin-like protein binding"/>
    <property type="evidence" value="ECO:0007669"/>
    <property type="project" value="TreeGrafter"/>
</dbReference>
<dbReference type="Gene3D" id="1.10.238.200">
    <property type="entry name" value="Cullin, PONY binding domain"/>
    <property type="match status" value="1"/>
</dbReference>
<dbReference type="FunFam" id="1.10.238.10:FF:000162">
    <property type="entry name" value="Defective in cullin neddylation protein"/>
    <property type="match status" value="1"/>
</dbReference>
<evidence type="ECO:0000256" key="2">
    <source>
        <dbReference type="SAM" id="MobiDB-lite"/>
    </source>
</evidence>
<feature type="region of interest" description="Disordered" evidence="2">
    <location>
        <begin position="315"/>
        <end position="807"/>
    </location>
</feature>
<feature type="region of interest" description="Disordered" evidence="2">
    <location>
        <begin position="38"/>
        <end position="61"/>
    </location>
</feature>
<dbReference type="InterPro" id="IPR014764">
    <property type="entry name" value="DCN-prot"/>
</dbReference>
<dbReference type="GO" id="GO:0000151">
    <property type="term" value="C:ubiquitin ligase complex"/>
    <property type="evidence" value="ECO:0007669"/>
    <property type="project" value="TreeGrafter"/>
</dbReference>
<proteinExistence type="predicted"/>
<feature type="compositionally biased region" description="Basic and acidic residues" evidence="2">
    <location>
        <begin position="608"/>
        <end position="625"/>
    </location>
</feature>
<dbReference type="InterPro" id="IPR042460">
    <property type="entry name" value="DCN1-like_PONY"/>
</dbReference>
<protein>
    <recommendedName>
        <fullName evidence="1">Defective in cullin neddylation protein</fullName>
    </recommendedName>
</protein>
<dbReference type="AlphaFoldDB" id="A0A8S9MPD2"/>
<feature type="compositionally biased region" description="Basic and acidic residues" evidence="2">
    <location>
        <begin position="789"/>
        <end position="807"/>
    </location>
</feature>
<dbReference type="InterPro" id="IPR011992">
    <property type="entry name" value="EF-hand-dom_pair"/>
</dbReference>
<dbReference type="PROSITE" id="PS51229">
    <property type="entry name" value="DCUN1"/>
    <property type="match status" value="1"/>
</dbReference>
<evidence type="ECO:0000313" key="6">
    <source>
        <dbReference type="Proteomes" id="UP000712281"/>
    </source>
</evidence>
<keyword evidence="3" id="KW-1133">Transmembrane helix</keyword>
<feature type="compositionally biased region" description="Basic residues" evidence="2">
    <location>
        <begin position="427"/>
        <end position="438"/>
    </location>
</feature>
<feature type="compositionally biased region" description="Basic and acidic residues" evidence="2">
    <location>
        <begin position="506"/>
        <end position="525"/>
    </location>
</feature>
<dbReference type="Pfam" id="PF03556">
    <property type="entry name" value="Cullin_binding"/>
    <property type="match status" value="1"/>
</dbReference>
<feature type="compositionally biased region" description="Polar residues" evidence="2">
    <location>
        <begin position="410"/>
        <end position="424"/>
    </location>
</feature>
<organism evidence="5 6">
    <name type="scientific">Brassica cretica</name>
    <name type="common">Mustard</name>
    <dbReference type="NCBI Taxonomy" id="69181"/>
    <lineage>
        <taxon>Eukaryota</taxon>
        <taxon>Viridiplantae</taxon>
        <taxon>Streptophyta</taxon>
        <taxon>Embryophyta</taxon>
        <taxon>Tracheophyta</taxon>
        <taxon>Spermatophyta</taxon>
        <taxon>Magnoliopsida</taxon>
        <taxon>eudicotyledons</taxon>
        <taxon>Gunneridae</taxon>
        <taxon>Pentapetalae</taxon>
        <taxon>rosids</taxon>
        <taxon>malvids</taxon>
        <taxon>Brassicales</taxon>
        <taxon>Brassicaceae</taxon>
        <taxon>Brassiceae</taxon>
        <taxon>Brassica</taxon>
    </lineage>
</organism>
<comment type="caution">
    <text evidence="5">The sequence shown here is derived from an EMBL/GenBank/DDBJ whole genome shotgun (WGS) entry which is preliminary data.</text>
</comment>
<evidence type="ECO:0000313" key="5">
    <source>
        <dbReference type="EMBL" id="KAF2619346.1"/>
    </source>
</evidence>
<feature type="compositionally biased region" description="Basic and acidic residues" evidence="2">
    <location>
        <begin position="764"/>
        <end position="779"/>
    </location>
</feature>
<feature type="transmembrane region" description="Helical" evidence="3">
    <location>
        <begin position="12"/>
        <end position="31"/>
    </location>
</feature>
<keyword evidence="3" id="KW-0472">Membrane</keyword>
<feature type="compositionally biased region" description="Basic and acidic residues" evidence="2">
    <location>
        <begin position="706"/>
        <end position="729"/>
    </location>
</feature>
<dbReference type="Proteomes" id="UP000712281">
    <property type="component" value="Unassembled WGS sequence"/>
</dbReference>
<dbReference type="InterPro" id="IPR005176">
    <property type="entry name" value="PONY_dom"/>
</dbReference>
<feature type="non-terminal residue" evidence="5">
    <location>
        <position position="1"/>
    </location>
</feature>
<feature type="domain" description="DCUN1" evidence="4">
    <location>
        <begin position="63"/>
        <end position="257"/>
    </location>
</feature>
<evidence type="ECO:0000256" key="1">
    <source>
        <dbReference type="RuleBase" id="RU410713"/>
    </source>
</evidence>
<dbReference type="GO" id="GO:0045116">
    <property type="term" value="P:protein neddylation"/>
    <property type="evidence" value="ECO:0007669"/>
    <property type="project" value="TreeGrafter"/>
</dbReference>
<dbReference type="PANTHER" id="PTHR12281:SF27">
    <property type="entry name" value="DEFECTIVE IN CULLIN NEDDYLATION PROTEIN"/>
    <property type="match status" value="1"/>
</dbReference>
<dbReference type="GO" id="GO:0031624">
    <property type="term" value="F:ubiquitin conjugating enzyme binding"/>
    <property type="evidence" value="ECO:0007669"/>
    <property type="project" value="TreeGrafter"/>
</dbReference>
<reference evidence="5" key="1">
    <citation type="submission" date="2019-12" db="EMBL/GenBank/DDBJ databases">
        <title>Genome sequencing and annotation of Brassica cretica.</title>
        <authorList>
            <person name="Studholme D.J."/>
            <person name="Sarris P.F."/>
        </authorList>
    </citation>
    <scope>NUCLEOTIDE SEQUENCE</scope>
    <source>
        <strain evidence="5">PFS-001/15</strain>
        <tissue evidence="5">Leaf</tissue>
    </source>
</reference>
<dbReference type="PANTHER" id="PTHR12281">
    <property type="entry name" value="RP42 RELATED"/>
    <property type="match status" value="1"/>
</dbReference>
<dbReference type="SUPFAM" id="SSF47473">
    <property type="entry name" value="EF-hand"/>
    <property type="match status" value="1"/>
</dbReference>
<sequence length="807" mass="90681">SFRSWWWWWWWWWWYSFLFFCVSLLIYYYFFSPSSAASKKKSDSITSSTTDLFRSGPSKATSKEMDRIDHLFNQYANTSSNLIDPEGIEELCSNLEVPHTDIRILMLAWKMKAEKQGYFTQEEWRRGLKALRADTLSKLKKALPELEKEVRRQSNFADFYAYAFRYCLTEEKQKSIDIETICQLLDIVMGSTFRAQVDYFVEYLKIQNDYKVINMDQWMGFYRFCNEDVSPMASKLVEKVLSSCASTLRPCIMEALKSTGTSLEMYSPVVSSICQSEAATTEAQIVVNPKETEAGEKTLEEQVVPSDSLKEKLDLGLSVKGARSKRTARGGTRANGDDKVTKGSDLQQLLKQGHSESTDTDTESGSARRRGRKPNSLMNPEEGYSFKTSSGKNDSSRGKLAGKKAPSPSKVAQTNQPVVISLSPSSKSRKKGSGKRSRSKMEETDLDAASLARPVSKKPTVKKDKPEEEDLMETDIEKPEDSIKTAKPSKKEKKAENGSAKTSAKKPLEESKTSGKKIVHSEAKKNNSKTDIPQSSKSKEKEDDDLPDSTPLSDIMRRQKAKKSKNVELSSSSDVRSSKEKEPVTNSTKQGKRKKGALKSLSDEPESREEKDVKSSKEPKAETGRTKKRQKVARDMHRESEKDCDDKEEAATKGEGSVKSDAEPECKRDHQELADDPNAETKTDGEELKSTNKSNAEPEIDGEEQETAKEPTAELKIDGEEQEPVKEINEETETEAQEGESAKEPSADTKLIKKEDMSEVQEVESAKEPSADTKLIEKEDMSEEQVGESAKEPSADTKLIEKEDMSE</sequence>
<feature type="compositionally biased region" description="Basic and acidic residues" evidence="2">
    <location>
        <begin position="740"/>
        <end position="757"/>
    </location>
</feature>
<keyword evidence="3" id="KW-0812">Transmembrane</keyword>
<accession>A0A8S9MPD2</accession>
<name>A0A8S9MPD2_BRACR</name>